<feature type="compositionally biased region" description="Basic residues" evidence="1">
    <location>
        <begin position="159"/>
        <end position="177"/>
    </location>
</feature>
<dbReference type="OrthoDB" id="47375at2759"/>
<feature type="compositionally biased region" description="Polar residues" evidence="1">
    <location>
        <begin position="149"/>
        <end position="158"/>
    </location>
</feature>
<proteinExistence type="predicted"/>
<dbReference type="Proteomes" id="UP000299102">
    <property type="component" value="Unassembled WGS sequence"/>
</dbReference>
<reference evidence="2 3" key="1">
    <citation type="journal article" date="2019" name="Commun. Biol.">
        <title>The bagworm genome reveals a unique fibroin gene that provides high tensile strength.</title>
        <authorList>
            <person name="Kono N."/>
            <person name="Nakamura H."/>
            <person name="Ohtoshi R."/>
            <person name="Tomita M."/>
            <person name="Numata K."/>
            <person name="Arakawa K."/>
        </authorList>
    </citation>
    <scope>NUCLEOTIDE SEQUENCE [LARGE SCALE GENOMIC DNA]</scope>
</reference>
<dbReference type="EMBL" id="BGZK01000333">
    <property type="protein sequence ID" value="GBP37448.1"/>
    <property type="molecule type" value="Genomic_DNA"/>
</dbReference>
<comment type="caution">
    <text evidence="2">The sequence shown here is derived from an EMBL/GenBank/DDBJ whole genome shotgun (WGS) entry which is preliminary data.</text>
</comment>
<accession>A0A4C1VE89</accession>
<protein>
    <submittedName>
        <fullName evidence="2">Uncharacterized protein</fullName>
    </submittedName>
</protein>
<dbReference type="AlphaFoldDB" id="A0A4C1VE89"/>
<evidence type="ECO:0000256" key="1">
    <source>
        <dbReference type="SAM" id="MobiDB-lite"/>
    </source>
</evidence>
<feature type="region of interest" description="Disordered" evidence="1">
    <location>
        <begin position="136"/>
        <end position="177"/>
    </location>
</feature>
<name>A0A4C1VE89_EUMVA</name>
<evidence type="ECO:0000313" key="3">
    <source>
        <dbReference type="Proteomes" id="UP000299102"/>
    </source>
</evidence>
<sequence length="177" mass="19826">MKLASTTQLIRYDFPRLFLSPLNRQDKLKQNYRVNDTQYALLLADKQVVDCQTAKLAQFRATSDVGLTVCLFTNWLTSRNPDALRRQAAANIDFAISHGRVRPRRAGCGRARAGAGEPAAFTEAVPFRVPTDYGVQSRRPVSLAPVGNKSPSEPSTRSTNKHLRPGRRRGRCEKRTE</sequence>
<gene>
    <name evidence="2" type="ORF">EVAR_16353_1</name>
</gene>
<evidence type="ECO:0000313" key="2">
    <source>
        <dbReference type="EMBL" id="GBP37448.1"/>
    </source>
</evidence>
<organism evidence="2 3">
    <name type="scientific">Eumeta variegata</name>
    <name type="common">Bagworm moth</name>
    <name type="synonym">Eumeta japonica</name>
    <dbReference type="NCBI Taxonomy" id="151549"/>
    <lineage>
        <taxon>Eukaryota</taxon>
        <taxon>Metazoa</taxon>
        <taxon>Ecdysozoa</taxon>
        <taxon>Arthropoda</taxon>
        <taxon>Hexapoda</taxon>
        <taxon>Insecta</taxon>
        <taxon>Pterygota</taxon>
        <taxon>Neoptera</taxon>
        <taxon>Endopterygota</taxon>
        <taxon>Lepidoptera</taxon>
        <taxon>Glossata</taxon>
        <taxon>Ditrysia</taxon>
        <taxon>Tineoidea</taxon>
        <taxon>Psychidae</taxon>
        <taxon>Oiketicinae</taxon>
        <taxon>Eumeta</taxon>
    </lineage>
</organism>
<keyword evidence="3" id="KW-1185">Reference proteome</keyword>